<sequence length="696" mass="75629">MSAHYRLTRTSSDLRALAAPLAPPSPTLIVGDFLGTSGSGEIPLLLDLSSDVFTSAPTSPWSLELDVEYTEGVLHGSASFNTIDTVGTFGPIKRSEGLRDFGRSSPVMERAYVSSIQNANEAITDEVFFTPKSSVSFLSLSSGRTPPTPHDVSPSRRNLHTRSRAVSGSPSSPSPSRAILGTTNKHARNVDTIMRPPSPPIIRDSKHLKLSPIITNEIHRVGASQTYSTLSTACFAPPSPSPSVDLLSPLSSTQVRRLRRPLERTGAIHQRSTGVRNNHADRSSRSPENSPGSLEASSVTSPSPAPWNTEGLSSVVSVRSSSTITRTNSEISQDASPYSKFAFLPKDLAWLKDVTIELWIDQEGFRAIKPTLRLMGYSPRARSLHPYGTVHASGTDLTAGVAEFMPVKREAFAFHHAVLDGTPTLRRVTVDGDESRDYISRHASLNIKSSGVYTVLGTETTSLAIAGVDTRGRGGSRFDHIKLQWKFDYLVDDRRVDGNGKAMQGEKTLTPLTFSCSPLLLHPLQGKKVGLMHVVKKSVATKLAAEKLEPPRRPRPKDVQLHPGYKTPSPRNMGSHSRSRSDAHAKESAAVLRSTATNSTLVPGGRMGTLGITEQVQYTRRRRASSAGEHGWATAATLVQANPHRTAIAKHIMPHAELSRLITSNAYEDEADQQHSGLTVLSPPRYRFPLRMQVET</sequence>
<evidence type="ECO:0000313" key="1">
    <source>
        <dbReference type="EMBL" id="KAH7916465.1"/>
    </source>
</evidence>
<accession>A0ACB8ASY9</accession>
<organism evidence="1 2">
    <name type="scientific">Hygrophoropsis aurantiaca</name>
    <dbReference type="NCBI Taxonomy" id="72124"/>
    <lineage>
        <taxon>Eukaryota</taxon>
        <taxon>Fungi</taxon>
        <taxon>Dikarya</taxon>
        <taxon>Basidiomycota</taxon>
        <taxon>Agaricomycotina</taxon>
        <taxon>Agaricomycetes</taxon>
        <taxon>Agaricomycetidae</taxon>
        <taxon>Boletales</taxon>
        <taxon>Coniophorineae</taxon>
        <taxon>Hygrophoropsidaceae</taxon>
        <taxon>Hygrophoropsis</taxon>
    </lineage>
</organism>
<gene>
    <name evidence="1" type="ORF">BJ138DRAFT_474983</name>
</gene>
<reference evidence="1" key="1">
    <citation type="journal article" date="2021" name="New Phytol.">
        <title>Evolutionary innovations through gain and loss of genes in the ectomycorrhizal Boletales.</title>
        <authorList>
            <person name="Wu G."/>
            <person name="Miyauchi S."/>
            <person name="Morin E."/>
            <person name="Kuo A."/>
            <person name="Drula E."/>
            <person name="Varga T."/>
            <person name="Kohler A."/>
            <person name="Feng B."/>
            <person name="Cao Y."/>
            <person name="Lipzen A."/>
            <person name="Daum C."/>
            <person name="Hundley H."/>
            <person name="Pangilinan J."/>
            <person name="Johnson J."/>
            <person name="Barry K."/>
            <person name="LaButti K."/>
            <person name="Ng V."/>
            <person name="Ahrendt S."/>
            <person name="Min B."/>
            <person name="Choi I.G."/>
            <person name="Park H."/>
            <person name="Plett J.M."/>
            <person name="Magnuson J."/>
            <person name="Spatafora J.W."/>
            <person name="Nagy L.G."/>
            <person name="Henrissat B."/>
            <person name="Grigoriev I.V."/>
            <person name="Yang Z.L."/>
            <person name="Xu J."/>
            <person name="Martin F.M."/>
        </authorList>
    </citation>
    <scope>NUCLEOTIDE SEQUENCE</scope>
    <source>
        <strain evidence="1">ATCC 28755</strain>
    </source>
</reference>
<comment type="caution">
    <text evidence="1">The sequence shown here is derived from an EMBL/GenBank/DDBJ whole genome shotgun (WGS) entry which is preliminary data.</text>
</comment>
<proteinExistence type="predicted"/>
<protein>
    <submittedName>
        <fullName evidence="1">Uncharacterized protein</fullName>
    </submittedName>
</protein>
<name>A0ACB8ASY9_9AGAM</name>
<keyword evidence="2" id="KW-1185">Reference proteome</keyword>
<evidence type="ECO:0000313" key="2">
    <source>
        <dbReference type="Proteomes" id="UP000790377"/>
    </source>
</evidence>
<dbReference type="EMBL" id="MU267591">
    <property type="protein sequence ID" value="KAH7916465.1"/>
    <property type="molecule type" value="Genomic_DNA"/>
</dbReference>
<dbReference type="Proteomes" id="UP000790377">
    <property type="component" value="Unassembled WGS sequence"/>
</dbReference>